<keyword evidence="2" id="KW-1185">Reference proteome</keyword>
<organism evidence="1 2">
    <name type="scientific">Mycoplasmoides fastidiosum</name>
    <dbReference type="NCBI Taxonomy" id="92758"/>
    <lineage>
        <taxon>Bacteria</taxon>
        <taxon>Bacillati</taxon>
        <taxon>Mycoplasmatota</taxon>
        <taxon>Mycoplasmoidales</taxon>
        <taxon>Mycoplasmoidaceae</taxon>
        <taxon>Mycoplasmoides</taxon>
    </lineage>
</organism>
<proteinExistence type="predicted"/>
<sequence length="42" mass="4970">MRNAILNTNSFLVVPNVLKINSVLKIWWKIQKIFSNINRDEV</sequence>
<gene>
    <name evidence="1" type="ORF">J2Z62_000454</name>
</gene>
<dbReference type="Proteomes" id="UP001240643">
    <property type="component" value="Unassembled WGS sequence"/>
</dbReference>
<accession>A0ABU0LZ76</accession>
<reference evidence="1" key="1">
    <citation type="submission" date="2023-07" db="EMBL/GenBank/DDBJ databases">
        <title>Genomic Encyclopedia of Type Strains, Phase IV (KMG-IV): sequencing the most valuable type-strain genomes for metagenomic binning, comparative biology and taxonomic classification.</title>
        <authorList>
            <person name="Goeker M."/>
        </authorList>
    </citation>
    <scope>NUCLEOTIDE SEQUENCE [LARGE SCALE GENOMIC DNA]</scope>
    <source>
        <strain evidence="1">DSM 21204</strain>
    </source>
</reference>
<evidence type="ECO:0000313" key="1">
    <source>
        <dbReference type="EMBL" id="MDQ0514016.1"/>
    </source>
</evidence>
<name>A0ABU0LZ76_9BACT</name>
<comment type="caution">
    <text evidence="1">The sequence shown here is derived from an EMBL/GenBank/DDBJ whole genome shotgun (WGS) entry which is preliminary data.</text>
</comment>
<evidence type="ECO:0000313" key="2">
    <source>
        <dbReference type="Proteomes" id="UP001240643"/>
    </source>
</evidence>
<dbReference type="EMBL" id="JAUSWO010000001">
    <property type="protein sequence ID" value="MDQ0514016.1"/>
    <property type="molecule type" value="Genomic_DNA"/>
</dbReference>
<dbReference type="RefSeq" id="WP_307291782.1">
    <property type="nucleotide sequence ID" value="NZ_JAUSWO010000001.1"/>
</dbReference>
<protein>
    <submittedName>
        <fullName evidence="1">Uncharacterized protein</fullName>
    </submittedName>
</protein>